<dbReference type="SUPFAM" id="SSF51182">
    <property type="entry name" value="RmlC-like cupins"/>
    <property type="match status" value="2"/>
</dbReference>
<dbReference type="UniPathway" id="UPA00253">
    <property type="reaction ID" value="UER00330"/>
</dbReference>
<dbReference type="GO" id="GO:0019805">
    <property type="term" value="P:quinolinate biosynthetic process"/>
    <property type="evidence" value="ECO:0007669"/>
    <property type="project" value="UniProtKB-UniRule"/>
</dbReference>
<keyword evidence="5 8" id="KW-0223">Dioxygenase</keyword>
<keyword evidence="4" id="KW-0479">Metal-binding</keyword>
<reference evidence="9" key="1">
    <citation type="submission" date="2015-04" db="EMBL/GenBank/DDBJ databases">
        <title>The genome sequence of the plant pathogenic Rhizarian Plasmodiophora brassicae reveals insights in its biotrophic life cycle and the origin of chitin synthesis.</title>
        <authorList>
            <person name="Schwelm A."/>
            <person name="Fogelqvist J."/>
            <person name="Knaust A."/>
            <person name="Julke S."/>
            <person name="Lilja T."/>
            <person name="Dhandapani V."/>
            <person name="Bonilla-Rosso G."/>
            <person name="Karlsson M."/>
            <person name="Shevchenko A."/>
            <person name="Choi S.R."/>
            <person name="Kim H.G."/>
            <person name="Park J.Y."/>
            <person name="Lim Y.P."/>
            <person name="Ludwig-Muller J."/>
            <person name="Dixelius C."/>
        </authorList>
    </citation>
    <scope>NUCLEOTIDE SEQUENCE</scope>
    <source>
        <tissue evidence="9">Potato root galls</tissue>
    </source>
</reference>
<organism evidence="9">
    <name type="scientific">Spongospora subterranea</name>
    <dbReference type="NCBI Taxonomy" id="70186"/>
    <lineage>
        <taxon>Eukaryota</taxon>
        <taxon>Sar</taxon>
        <taxon>Rhizaria</taxon>
        <taxon>Endomyxa</taxon>
        <taxon>Phytomyxea</taxon>
        <taxon>Plasmodiophorida</taxon>
        <taxon>Plasmodiophoridae</taxon>
        <taxon>Spongospora</taxon>
    </lineage>
</organism>
<dbReference type="InterPro" id="IPR011051">
    <property type="entry name" value="RmlC_Cupin_sf"/>
</dbReference>
<evidence type="ECO:0000256" key="6">
    <source>
        <dbReference type="ARBA" id="ARBA00023002"/>
    </source>
</evidence>
<dbReference type="GO" id="GO:0000334">
    <property type="term" value="F:3-hydroxyanthranilate 3,4-dioxygenase activity"/>
    <property type="evidence" value="ECO:0007669"/>
    <property type="project" value="UniProtKB-UniRule"/>
</dbReference>
<keyword evidence="6 8" id="KW-0560">Oxidoreductase</keyword>
<evidence type="ECO:0000256" key="5">
    <source>
        <dbReference type="ARBA" id="ARBA00022964"/>
    </source>
</evidence>
<dbReference type="AlphaFoldDB" id="A0A0H5QPK5"/>
<dbReference type="PANTHER" id="PTHR15497:SF1">
    <property type="entry name" value="3-HYDROXYANTHRANILATE 3,4-DIOXYGENASE"/>
    <property type="match status" value="1"/>
</dbReference>
<dbReference type="GO" id="GO:0005737">
    <property type="term" value="C:cytoplasm"/>
    <property type="evidence" value="ECO:0007669"/>
    <property type="project" value="UniProtKB-SubCell"/>
</dbReference>
<dbReference type="HAMAP" id="MF_00825">
    <property type="entry name" value="3_HAO"/>
    <property type="match status" value="1"/>
</dbReference>
<proteinExistence type="inferred from homology"/>
<dbReference type="GO" id="GO:0034354">
    <property type="term" value="P:'de novo' NAD+ biosynthetic process from L-tryptophan"/>
    <property type="evidence" value="ECO:0007669"/>
    <property type="project" value="UniProtKB-UniRule"/>
</dbReference>
<dbReference type="CDD" id="cd06123">
    <property type="entry name" value="cupin_HAO"/>
    <property type="match status" value="1"/>
</dbReference>
<comment type="cofactor">
    <cofactor evidence="1">
        <name>Fe(2+)</name>
        <dbReference type="ChEBI" id="CHEBI:29033"/>
    </cofactor>
</comment>
<dbReference type="EC" id="1.13.11.6" evidence="8"/>
<comment type="function">
    <text evidence="2 8">Catalyzes the oxidative ring opening of 3-hydroxyanthranilate to 2-amino-3-carboxymuconate semialdehyde, which spontaneously cyclizes to quinolinate.</text>
</comment>
<comment type="catalytic activity">
    <reaction evidence="8">
        <text>3-hydroxyanthranilate + O2 = (2Z,4Z)-2-amino-3-carboxymuconate 6-semialdehyde</text>
        <dbReference type="Rhea" id="RHEA:17953"/>
        <dbReference type="ChEBI" id="CHEBI:15379"/>
        <dbReference type="ChEBI" id="CHEBI:36559"/>
        <dbReference type="ChEBI" id="CHEBI:77612"/>
        <dbReference type="EC" id="1.13.11.6"/>
    </reaction>
</comment>
<dbReference type="PANTHER" id="PTHR15497">
    <property type="entry name" value="3-HYDROXYANTHRANILATE 3,4-DIOXYGENASE"/>
    <property type="match status" value="1"/>
</dbReference>
<dbReference type="InterPro" id="IPR014710">
    <property type="entry name" value="RmlC-like_jellyroll"/>
</dbReference>
<dbReference type="EMBL" id="HACM01002844">
    <property type="protein sequence ID" value="CRZ03286.1"/>
    <property type="molecule type" value="Transcribed_RNA"/>
</dbReference>
<dbReference type="GO" id="GO:0043420">
    <property type="term" value="P:anthranilate metabolic process"/>
    <property type="evidence" value="ECO:0007669"/>
    <property type="project" value="UniProtKB-UniRule"/>
</dbReference>
<comment type="pathway">
    <text evidence="8">Cofactor biosynthesis; NAD(+) biosynthesis; quinolinate from L-kynurenine: step 3/3.</text>
</comment>
<keyword evidence="8" id="KW-0963">Cytoplasm</keyword>
<sequence>MSSSPCYPNPFQIKDWIERHLDGLCPPVGNKLMFGHGTELQVMIVRGPNDRSDFHVEMGEEWFYQWKGDMVLKVLIENRVFKSIIIREGETFLLPVKMPHSPQRMPASFGIVIERQRQDNELDYLRWYCGACEALIYQDQLHCTDLQTQLKPVINRFLALPENRRCRSCHCLNVSPKPVSVLPGSDPDALIPWPYSESYPLPFNLLARIDALGKLGPGRYPIFGNNCQFQVIAYIGMSTGVKWRTTNEVWYLQFRGSVSFDIEPGGRGYIVCDGIMGAARDVIKSTASDGITSVTIREGETFIMPPGSEFTERRSAGSAGIMVESSPSIDMISSIRD</sequence>
<evidence type="ECO:0000256" key="2">
    <source>
        <dbReference type="ARBA" id="ARBA00002752"/>
    </source>
</evidence>
<accession>A0A0H5QPK5</accession>
<evidence type="ECO:0000256" key="1">
    <source>
        <dbReference type="ARBA" id="ARBA00001954"/>
    </source>
</evidence>
<dbReference type="Pfam" id="PF06052">
    <property type="entry name" value="3-HAO"/>
    <property type="match status" value="1"/>
</dbReference>
<dbReference type="Gene3D" id="2.60.120.10">
    <property type="entry name" value="Jelly Rolls"/>
    <property type="match status" value="1"/>
</dbReference>
<evidence type="ECO:0000256" key="4">
    <source>
        <dbReference type="ARBA" id="ARBA00022723"/>
    </source>
</evidence>
<dbReference type="GO" id="GO:0006569">
    <property type="term" value="P:L-tryptophan catabolic process"/>
    <property type="evidence" value="ECO:0007669"/>
    <property type="project" value="UniProtKB-UniRule"/>
</dbReference>
<name>A0A0H5QPK5_9EUKA</name>
<keyword evidence="7" id="KW-0408">Iron</keyword>
<keyword evidence="3 8" id="KW-0662">Pyridine nucleotide biosynthesis</keyword>
<dbReference type="InterPro" id="IPR010329">
    <property type="entry name" value="3hydroanth_dOase"/>
</dbReference>
<comment type="subcellular location">
    <subcellularLocation>
        <location evidence="8">Cytoplasm</location>
    </subcellularLocation>
</comment>
<evidence type="ECO:0000256" key="3">
    <source>
        <dbReference type="ARBA" id="ARBA00022642"/>
    </source>
</evidence>
<dbReference type="GO" id="GO:0008198">
    <property type="term" value="F:ferrous iron binding"/>
    <property type="evidence" value="ECO:0007669"/>
    <property type="project" value="UniProtKB-UniRule"/>
</dbReference>
<comment type="similarity">
    <text evidence="8">Belongs to the 3-HAO family.</text>
</comment>
<dbReference type="NCBIfam" id="TIGR03037">
    <property type="entry name" value="anthran_nbaC"/>
    <property type="match status" value="1"/>
</dbReference>
<evidence type="ECO:0000256" key="8">
    <source>
        <dbReference type="HAMAP-Rule" id="MF_03019"/>
    </source>
</evidence>
<protein>
    <recommendedName>
        <fullName evidence="8">3-hydroxyanthranilate 3,4-dioxygenase</fullName>
        <ecNumber evidence="8">1.13.11.6</ecNumber>
    </recommendedName>
    <alternativeName>
        <fullName evidence="8">3-hydroxyanthranilate oxygenase</fullName>
        <shortName evidence="8">3-HAO</shortName>
    </alternativeName>
    <alternativeName>
        <fullName evidence="8">3-hydroxyanthranilic acid dioxygenase</fullName>
        <shortName evidence="8">HAD</shortName>
    </alternativeName>
</protein>
<evidence type="ECO:0000313" key="9">
    <source>
        <dbReference type="EMBL" id="CRZ03286.1"/>
    </source>
</evidence>
<evidence type="ECO:0000256" key="7">
    <source>
        <dbReference type="ARBA" id="ARBA00023004"/>
    </source>
</evidence>